<evidence type="ECO:0000256" key="7">
    <source>
        <dbReference type="ARBA" id="ARBA00030245"/>
    </source>
</evidence>
<evidence type="ECO:0000256" key="3">
    <source>
        <dbReference type="ARBA" id="ARBA00022845"/>
    </source>
</evidence>
<dbReference type="eggNOG" id="KOG1670">
    <property type="taxonomic scope" value="Eukaryota"/>
</dbReference>
<dbReference type="GO" id="GO:0003743">
    <property type="term" value="F:translation initiation factor activity"/>
    <property type="evidence" value="ECO:0000318"/>
    <property type="project" value="GO_Central"/>
</dbReference>
<evidence type="ECO:0000313" key="13">
    <source>
        <dbReference type="RefSeq" id="XP_010273392.1"/>
    </source>
</evidence>
<evidence type="ECO:0000256" key="1">
    <source>
        <dbReference type="ARBA" id="ARBA00009860"/>
    </source>
</evidence>
<dbReference type="InterPro" id="IPR019770">
    <property type="entry name" value="TIF_eIF_4E_CS"/>
</dbReference>
<proteinExistence type="inferred from homology"/>
<keyword evidence="4 10" id="KW-0694">RNA-binding</keyword>
<dbReference type="GO" id="GO:0006417">
    <property type="term" value="P:regulation of translation"/>
    <property type="evidence" value="ECO:0007669"/>
    <property type="project" value="UniProtKB-KW"/>
</dbReference>
<name>A0A1U8B2F6_NELNU</name>
<dbReference type="KEGG" id="nnu:104608966"/>
<protein>
    <recommendedName>
        <fullName evidence="8">eIF-4F 25 kDa subunit</fullName>
    </recommendedName>
    <alternativeName>
        <fullName evidence="9">eIF-4F p26 subunit</fullName>
    </alternativeName>
    <alternativeName>
        <fullName evidence="7">mRNA cap-binding protein</fullName>
    </alternativeName>
</protein>
<dbReference type="AlphaFoldDB" id="A0A1U8B2F6"/>
<dbReference type="OMA" id="QTEFKMM"/>
<gene>
    <name evidence="13" type="primary">LOC104608966</name>
</gene>
<dbReference type="SUPFAM" id="SSF55418">
    <property type="entry name" value="eIF4e-like"/>
    <property type="match status" value="1"/>
</dbReference>
<dbReference type="Pfam" id="PF01652">
    <property type="entry name" value="IF4E"/>
    <property type="match status" value="1"/>
</dbReference>
<dbReference type="RefSeq" id="XP_010273392.1">
    <property type="nucleotide sequence ID" value="XM_010275090.2"/>
</dbReference>
<dbReference type="InParanoid" id="A0A1U8B2F6"/>
<evidence type="ECO:0000256" key="6">
    <source>
        <dbReference type="ARBA" id="ARBA00023157"/>
    </source>
</evidence>
<evidence type="ECO:0000256" key="9">
    <source>
        <dbReference type="ARBA" id="ARBA00041713"/>
    </source>
</evidence>
<dbReference type="STRING" id="4432.A0A1U8B2F6"/>
<dbReference type="GO" id="GO:0000340">
    <property type="term" value="F:RNA 7-methylguanosine cap binding"/>
    <property type="evidence" value="ECO:0000318"/>
    <property type="project" value="GO_Central"/>
</dbReference>
<evidence type="ECO:0000256" key="8">
    <source>
        <dbReference type="ARBA" id="ARBA00032656"/>
    </source>
</evidence>
<keyword evidence="2 10" id="KW-0396">Initiation factor</keyword>
<sequence length="234" mass="26489">MAQEVESVLAVVGSKATEEENDGVVGGGGSGVEEPEEREVVGDDLAFEKSSTTAMYQPHPLEYSWTFWFDNPSSKSKQAAWGASIRPIHTFATVEEFWSVYNNIVHPSKLAVGADFYCFKYKIEPKWEDPVCSNGGKWTISFPRGKSDTWWLYTLLAMIGEQFEHGEEICGAVINVRAKQEKISLWTKNASNDTAQLSIGRQWKECLDYNDTIGFIFHEDAKKFDRFAKNRYSI</sequence>
<evidence type="ECO:0000256" key="11">
    <source>
        <dbReference type="SAM" id="MobiDB-lite"/>
    </source>
</evidence>
<keyword evidence="12" id="KW-1185">Reference proteome</keyword>
<dbReference type="PANTHER" id="PTHR11960">
    <property type="entry name" value="EUKARYOTIC TRANSLATION INITIATION FACTOR 4E RELATED"/>
    <property type="match status" value="1"/>
</dbReference>
<dbReference type="Gene3D" id="3.30.760.10">
    <property type="entry name" value="RNA Cap, Translation Initiation Factor Eif4e"/>
    <property type="match status" value="1"/>
</dbReference>
<keyword evidence="6" id="KW-1015">Disulfide bond</keyword>
<dbReference type="GO" id="GO:0016281">
    <property type="term" value="C:eukaryotic translation initiation factor 4F complex"/>
    <property type="evidence" value="ECO:0000318"/>
    <property type="project" value="GO_Central"/>
</dbReference>
<feature type="region of interest" description="Disordered" evidence="11">
    <location>
        <begin position="1"/>
        <end position="38"/>
    </location>
</feature>
<organism evidence="12 13">
    <name type="scientific">Nelumbo nucifera</name>
    <name type="common">Sacred lotus</name>
    <dbReference type="NCBI Taxonomy" id="4432"/>
    <lineage>
        <taxon>Eukaryota</taxon>
        <taxon>Viridiplantae</taxon>
        <taxon>Streptophyta</taxon>
        <taxon>Embryophyta</taxon>
        <taxon>Tracheophyta</taxon>
        <taxon>Spermatophyta</taxon>
        <taxon>Magnoliopsida</taxon>
        <taxon>Proteales</taxon>
        <taxon>Nelumbonaceae</taxon>
        <taxon>Nelumbo</taxon>
    </lineage>
</organism>
<reference evidence="13" key="1">
    <citation type="submission" date="2025-08" db="UniProtKB">
        <authorList>
            <consortium name="RefSeq"/>
        </authorList>
    </citation>
    <scope>IDENTIFICATION</scope>
</reference>
<dbReference type="Proteomes" id="UP000189703">
    <property type="component" value="Unplaced"/>
</dbReference>
<keyword evidence="3" id="KW-0810">Translation regulation</keyword>
<dbReference type="OrthoDB" id="590761at2759"/>
<keyword evidence="5 10" id="KW-0648">Protein biosynthesis</keyword>
<dbReference type="GO" id="GO:0006413">
    <property type="term" value="P:translational initiation"/>
    <property type="evidence" value="ECO:0000318"/>
    <property type="project" value="GO_Central"/>
</dbReference>
<dbReference type="PANTHER" id="PTHR11960:SF8">
    <property type="entry name" value="EUKARYOTIC TRANSLATION INITIATION FACTOR 4E1-RELATED"/>
    <property type="match status" value="1"/>
</dbReference>
<dbReference type="FunFam" id="3.30.760.10:FF:000003">
    <property type="entry name" value="Eukaryotic translation initiation factor 4E"/>
    <property type="match status" value="1"/>
</dbReference>
<evidence type="ECO:0000256" key="10">
    <source>
        <dbReference type="RuleBase" id="RU004374"/>
    </source>
</evidence>
<dbReference type="FunCoup" id="A0A1U8B2F6">
    <property type="interactions" value="3388"/>
</dbReference>
<dbReference type="GeneID" id="104608966"/>
<evidence type="ECO:0000256" key="2">
    <source>
        <dbReference type="ARBA" id="ARBA00022540"/>
    </source>
</evidence>
<comment type="similarity">
    <text evidence="1 10">Belongs to the eukaryotic initiation factor 4E family.</text>
</comment>
<accession>A0A1U8B2F6</accession>
<dbReference type="PROSITE" id="PS00813">
    <property type="entry name" value="IF4E"/>
    <property type="match status" value="1"/>
</dbReference>
<dbReference type="InterPro" id="IPR001040">
    <property type="entry name" value="TIF_eIF_4E"/>
</dbReference>
<evidence type="ECO:0000256" key="5">
    <source>
        <dbReference type="ARBA" id="ARBA00022917"/>
    </source>
</evidence>
<evidence type="ECO:0000256" key="4">
    <source>
        <dbReference type="ARBA" id="ARBA00022884"/>
    </source>
</evidence>
<evidence type="ECO:0000313" key="12">
    <source>
        <dbReference type="Proteomes" id="UP000189703"/>
    </source>
</evidence>
<dbReference type="InterPro" id="IPR023398">
    <property type="entry name" value="TIF_eIF4e-like"/>
</dbReference>